<comment type="caution">
    <text evidence="1">The sequence shown here is derived from an EMBL/GenBank/DDBJ whole genome shotgun (WGS) entry which is preliminary data.</text>
</comment>
<evidence type="ECO:0000313" key="1">
    <source>
        <dbReference type="EMBL" id="KTD59382.1"/>
    </source>
</evidence>
<proteinExistence type="predicted"/>
<evidence type="ECO:0000313" key="2">
    <source>
        <dbReference type="Proteomes" id="UP000054703"/>
    </source>
</evidence>
<reference evidence="1 2" key="1">
    <citation type="submission" date="2015-11" db="EMBL/GenBank/DDBJ databases">
        <title>Genomic analysis of 38 Legionella species identifies large and diverse effector repertoires.</title>
        <authorList>
            <person name="Burstein D."/>
            <person name="Amaro F."/>
            <person name="Zusman T."/>
            <person name="Lifshitz Z."/>
            <person name="Cohen O."/>
            <person name="Gilbert J.A."/>
            <person name="Pupko T."/>
            <person name="Shuman H.A."/>
            <person name="Segal G."/>
        </authorList>
    </citation>
    <scope>NUCLEOTIDE SEQUENCE [LARGE SCALE GENOMIC DNA]</scope>
    <source>
        <strain evidence="1 2">SC-63-C7</strain>
    </source>
</reference>
<dbReference type="Proteomes" id="UP000054703">
    <property type="component" value="Unassembled WGS sequence"/>
</dbReference>
<dbReference type="AlphaFoldDB" id="A0A0W0YSA5"/>
<sequence length="67" mass="8146">MLWPRRYLLDTVLHENDTLEVIVYLIDVLLYKDHFYSILNSSFRQNQSMPRTDPFFKLSVLLLYTSY</sequence>
<protein>
    <submittedName>
        <fullName evidence="1">Uncharacterized protein</fullName>
    </submittedName>
</protein>
<organism evidence="1 2">
    <name type="scientific">Legionella santicrucis</name>
    <dbReference type="NCBI Taxonomy" id="45074"/>
    <lineage>
        <taxon>Bacteria</taxon>
        <taxon>Pseudomonadati</taxon>
        <taxon>Pseudomonadota</taxon>
        <taxon>Gammaproteobacteria</taxon>
        <taxon>Legionellales</taxon>
        <taxon>Legionellaceae</taxon>
        <taxon>Legionella</taxon>
    </lineage>
</organism>
<keyword evidence="2" id="KW-1185">Reference proteome</keyword>
<accession>A0A0W0YSA5</accession>
<name>A0A0W0YSA5_9GAMM</name>
<gene>
    <name evidence="1" type="ORF">Lsan_2286</name>
</gene>
<dbReference type="PATRIC" id="fig|45074.5.peg.2446"/>
<dbReference type="EMBL" id="LNYU01000054">
    <property type="protein sequence ID" value="KTD59382.1"/>
    <property type="molecule type" value="Genomic_DNA"/>
</dbReference>